<dbReference type="AlphaFoldDB" id="B5RNJ1"/>
<evidence type="ECO:0000313" key="2">
    <source>
        <dbReference type="Proteomes" id="UP000000611"/>
    </source>
</evidence>
<gene>
    <name evidence="1" type="ordered locus">BDU_1136</name>
</gene>
<dbReference type="RefSeq" id="WP_012539465.1">
    <property type="nucleotide sequence ID" value="NC_011247.1"/>
</dbReference>
<dbReference type="KEGG" id="bdu:BDU_1136"/>
<dbReference type="EMBL" id="CP000979">
    <property type="protein sequence ID" value="ACH93927.1"/>
    <property type="molecule type" value="Genomic_DNA"/>
</dbReference>
<dbReference type="NCBIfam" id="NF047534">
    <property type="entry name" value="lipo_BTA121_dup"/>
    <property type="match status" value="1"/>
</dbReference>
<keyword evidence="2" id="KW-1185">Reference proteome</keyword>
<proteinExistence type="predicted"/>
<keyword evidence="1" id="KW-0614">Plasmid</keyword>
<evidence type="ECO:0000313" key="1">
    <source>
        <dbReference type="EMBL" id="ACH93927.1"/>
    </source>
</evidence>
<name>B5RNJ1_BORDL</name>
<dbReference type="OrthoDB" id="9974925at2"/>
<protein>
    <submittedName>
        <fullName evidence="1">Uncharacterized conserved protein</fullName>
    </submittedName>
</protein>
<accession>B5RNJ1</accession>
<dbReference type="Proteomes" id="UP000000611">
    <property type="component" value="Plasmid pl165"/>
</dbReference>
<reference evidence="1 2" key="1">
    <citation type="journal article" date="2008" name="PLoS Genet.">
        <title>The genome of Borrelia recurrentis, the agent of deadly louse-borne relapsing fever, is a degraded subset of tick-borne Borrelia duttonii.</title>
        <authorList>
            <person name="Lescot M."/>
            <person name="Audic S."/>
            <person name="Robert C."/>
            <person name="Nguyen T.T."/>
            <person name="Blanc G."/>
            <person name="Cutler S.J."/>
            <person name="Wincker P."/>
            <person name="Couloux A."/>
            <person name="Claverie J.-M."/>
            <person name="Raoult D."/>
            <person name="Drancourt M."/>
        </authorList>
    </citation>
    <scope>NUCLEOTIDE SEQUENCE [LARGE SCALE GENOMIC DNA]</scope>
    <source>
        <strain evidence="1 2">Ly</strain>
    </source>
</reference>
<sequence>MIRQVFYALLLLLVLIMNCNLTSKDVSDFDGTSLVVNSLIDQTLDKGSRLLEKYEEGGIDSIDLELYELLDLFGVSENGKMLIFYIKEALCDSDIVDAQGQCEIYDYIEFYELLNNLGADKIIEIVNHLLGTFNALREAELAISKVSDGDLKREMQIRFDLKNKAYKLDLKKVFSASVLDELYNQIISYDSSYIDDFINMKIDALSKYSRN</sequence>
<geneLocation type="plasmid" evidence="1 2">
    <name>pl165</name>
</geneLocation>
<dbReference type="HOGENOM" id="CLU_1302929_0_0_12"/>
<organism evidence="1 2">
    <name type="scientific">Borrelia duttonii (strain Ly)</name>
    <dbReference type="NCBI Taxonomy" id="412419"/>
    <lineage>
        <taxon>Bacteria</taxon>
        <taxon>Pseudomonadati</taxon>
        <taxon>Spirochaetota</taxon>
        <taxon>Spirochaetia</taxon>
        <taxon>Spirochaetales</taxon>
        <taxon>Borreliaceae</taxon>
        <taxon>Borrelia</taxon>
    </lineage>
</organism>